<feature type="domain" description="Staygreen protein" evidence="2">
    <location>
        <begin position="79"/>
        <end position="232"/>
    </location>
</feature>
<evidence type="ECO:0000313" key="4">
    <source>
        <dbReference type="EMBL" id="KAJ6811089.1"/>
    </source>
</evidence>
<dbReference type="Pfam" id="PF12638">
    <property type="entry name" value="Staygreen"/>
    <property type="match status" value="1"/>
</dbReference>
<organism evidence="4 5">
    <name type="scientific">Iris pallida</name>
    <name type="common">Sweet iris</name>
    <dbReference type="NCBI Taxonomy" id="29817"/>
    <lineage>
        <taxon>Eukaryota</taxon>
        <taxon>Viridiplantae</taxon>
        <taxon>Streptophyta</taxon>
        <taxon>Embryophyta</taxon>
        <taxon>Tracheophyta</taxon>
        <taxon>Spermatophyta</taxon>
        <taxon>Magnoliopsida</taxon>
        <taxon>Liliopsida</taxon>
        <taxon>Asparagales</taxon>
        <taxon>Iridaceae</taxon>
        <taxon>Iridoideae</taxon>
        <taxon>Irideae</taxon>
        <taxon>Iris</taxon>
    </lineage>
</organism>
<dbReference type="PANTHER" id="PTHR31750">
    <property type="entry name" value="PROTEIN STAY-GREEN 1, CHLOROPLASTIC-RELATED"/>
    <property type="match status" value="1"/>
</dbReference>
<evidence type="ECO:0000259" key="2">
    <source>
        <dbReference type="Pfam" id="PF12638"/>
    </source>
</evidence>
<reference evidence="4" key="2">
    <citation type="submission" date="2023-04" db="EMBL/GenBank/DDBJ databases">
        <authorList>
            <person name="Bruccoleri R.E."/>
            <person name="Oakeley E.J."/>
            <person name="Faust A.-M."/>
            <person name="Dessus-Babus S."/>
            <person name="Altorfer M."/>
            <person name="Burckhardt D."/>
            <person name="Oertli M."/>
            <person name="Naumann U."/>
            <person name="Petersen F."/>
            <person name="Wong J."/>
        </authorList>
    </citation>
    <scope>NUCLEOTIDE SEQUENCE</scope>
    <source>
        <strain evidence="4">GSM-AAB239-AS_SAM_17_03QT</strain>
        <tissue evidence="4">Leaf</tissue>
    </source>
</reference>
<dbReference type="EMBL" id="JANAVB010031819">
    <property type="protein sequence ID" value="KAJ6811089.1"/>
    <property type="molecule type" value="Genomic_DNA"/>
</dbReference>
<comment type="similarity">
    <text evidence="1">Belongs to the staygreen family.</text>
</comment>
<dbReference type="Proteomes" id="UP001140949">
    <property type="component" value="Unassembled WGS sequence"/>
</dbReference>
<evidence type="ECO:0000313" key="3">
    <source>
        <dbReference type="EMBL" id="KAJ6803257.1"/>
    </source>
</evidence>
<sequence>MKCFLRSTNASSMACFSTGTSSFANNHSLLATVSPSSAGKRPMPGLVPAKPLLVFSCDRRDSYNSLVLKAASLLGPPTRFEASKLKVIFTGEEMERKPLSTIPRAYTLTHCDFTANLTLAVSDSITNDMLREWQTTLQRDDVVAEWKKVKEEMSLHVHCYVSGANPFQELAAEFRYHIFCKELPLVLKAVVYGDSALFSEHPALLEAVVWVHFHSKSKKYNRVECWGPLNDAAQRTLETRSDHGYRNSVLENIGKWASPGTILNAFFAFLL</sequence>
<dbReference type="InterPro" id="IPR024438">
    <property type="entry name" value="Staygreen"/>
</dbReference>
<comment type="caution">
    <text evidence="4">The sequence shown here is derived from an EMBL/GenBank/DDBJ whole genome shotgun (WGS) entry which is preliminary data.</text>
</comment>
<reference evidence="4" key="1">
    <citation type="journal article" date="2023" name="GigaByte">
        <title>Genome assembly of the bearded iris, Iris pallida Lam.</title>
        <authorList>
            <person name="Bruccoleri R.E."/>
            <person name="Oakeley E.J."/>
            <person name="Faust A.M.E."/>
            <person name="Altorfer M."/>
            <person name="Dessus-Babus S."/>
            <person name="Burckhardt D."/>
            <person name="Oertli M."/>
            <person name="Naumann U."/>
            <person name="Petersen F."/>
            <person name="Wong J."/>
        </authorList>
    </citation>
    <scope>NUCLEOTIDE SEQUENCE</scope>
    <source>
        <strain evidence="4">GSM-AAB239-AS_SAM_17_03QT</strain>
    </source>
</reference>
<accession>A0AAX6F4I7</accession>
<evidence type="ECO:0000256" key="1">
    <source>
        <dbReference type="ARBA" id="ARBA00009234"/>
    </source>
</evidence>
<name>A0AAX6F4I7_IRIPA</name>
<dbReference type="AlphaFoldDB" id="A0AAX6F4I7"/>
<keyword evidence="5" id="KW-1185">Reference proteome</keyword>
<proteinExistence type="inferred from homology"/>
<evidence type="ECO:0000313" key="5">
    <source>
        <dbReference type="Proteomes" id="UP001140949"/>
    </source>
</evidence>
<gene>
    <name evidence="3" type="ORF">M6B38_107585</name>
    <name evidence="4" type="ORF">M6B38_155125</name>
</gene>
<dbReference type="EMBL" id="JANAVB010036615">
    <property type="protein sequence ID" value="KAJ6803257.1"/>
    <property type="molecule type" value="Genomic_DNA"/>
</dbReference>
<dbReference type="PANTHER" id="PTHR31750:SF18">
    <property type="entry name" value="MAGNESIUM DECHELATASE SGRL, CHLOROPLASTIC"/>
    <property type="match status" value="1"/>
</dbReference>
<protein>
    <submittedName>
        <fullName evidence="4">Proteinaceous RNase P 1, chloroplastic/mitochondrial-like</fullName>
    </submittedName>
</protein>